<dbReference type="Pfam" id="PF06021">
    <property type="entry name" value="Gly_acyl_tr_N"/>
    <property type="match status" value="2"/>
</dbReference>
<sequence length="262" mass="28542">AMLILTCPAQLQRLEGALRRSLPLALPVHGAVMNMNRGNPGDFEAVVDAWPDFHAVPIPAPQVPADDCYMNMHAAFYRDLGAYRALLESPGALHWDTAFHIFGGARGGGRWGGQGSGTQGAETGVQCLLRLTDAPPCRLDPGVRVGSLSPAHADLLDATWAYGGNAWSRRYLADMVARFPSLCLLTATATQPLCWVLLDPFGTAAHGYTLPTHRRRGHMRALTVLAARQAQARGFPAFGHTAPDNRPMQRLQERVPRGWREH</sequence>
<proteinExistence type="inferred from homology"/>
<feature type="region of interest" description="Disordered" evidence="4">
    <location>
        <begin position="238"/>
        <end position="262"/>
    </location>
</feature>
<evidence type="ECO:0000313" key="6">
    <source>
        <dbReference type="Ensembl" id="ENSDNVP00000024840.1"/>
    </source>
</evidence>
<feature type="compositionally biased region" description="Basic and acidic residues" evidence="4">
    <location>
        <begin position="251"/>
        <end position="262"/>
    </location>
</feature>
<accession>A0A8C4KLJ2</accession>
<reference evidence="6" key="2">
    <citation type="submission" date="2025-09" db="UniProtKB">
        <authorList>
            <consortium name="Ensembl"/>
        </authorList>
    </citation>
    <scope>IDENTIFICATION</scope>
</reference>
<dbReference type="InterPro" id="IPR015938">
    <property type="entry name" value="Glycine_N-acyltransferase_N"/>
</dbReference>
<keyword evidence="1 3" id="KW-0808">Transferase</keyword>
<reference evidence="6" key="1">
    <citation type="submission" date="2025-08" db="UniProtKB">
        <authorList>
            <consortium name="Ensembl"/>
        </authorList>
    </citation>
    <scope>IDENTIFICATION</scope>
</reference>
<evidence type="ECO:0000313" key="7">
    <source>
        <dbReference type="Proteomes" id="UP000694423"/>
    </source>
</evidence>
<dbReference type="EC" id="2.3.1.-" evidence="3"/>
<dbReference type="PANTHER" id="PTHR15298:SF1">
    <property type="entry name" value="GLYCINE N-ACYLTRANSFERASE-LIKE PROTEIN"/>
    <property type="match status" value="1"/>
</dbReference>
<keyword evidence="7" id="KW-1185">Reference proteome</keyword>
<comment type="similarity">
    <text evidence="3">Belongs to the glycine N-acyltransferase family.</text>
</comment>
<dbReference type="Gene3D" id="3.40.630.30">
    <property type="match status" value="1"/>
</dbReference>
<dbReference type="InterPro" id="IPR010313">
    <property type="entry name" value="Glycine_N-acyltransferase"/>
</dbReference>
<dbReference type="GO" id="GO:0047961">
    <property type="term" value="F:glycine N-acyltransferase activity"/>
    <property type="evidence" value="ECO:0007669"/>
    <property type="project" value="InterPro"/>
</dbReference>
<evidence type="ECO:0000256" key="4">
    <source>
        <dbReference type="SAM" id="MobiDB-lite"/>
    </source>
</evidence>
<keyword evidence="2 3" id="KW-0012">Acyltransferase</keyword>
<dbReference type="SUPFAM" id="SSF55729">
    <property type="entry name" value="Acyl-CoA N-acyltransferases (Nat)"/>
    <property type="match status" value="1"/>
</dbReference>
<evidence type="ECO:0000256" key="2">
    <source>
        <dbReference type="ARBA" id="ARBA00023315"/>
    </source>
</evidence>
<dbReference type="Proteomes" id="UP000694423">
    <property type="component" value="Unplaced"/>
</dbReference>
<dbReference type="InterPro" id="IPR000182">
    <property type="entry name" value="GNAT_dom"/>
</dbReference>
<dbReference type="PANTHER" id="PTHR15298">
    <property type="entry name" value="L-COA N-ACYLTRANSFERASE-RELATED"/>
    <property type="match status" value="1"/>
</dbReference>
<name>A0A8C4KLJ2_DRONO</name>
<dbReference type="PROSITE" id="PS51186">
    <property type="entry name" value="GNAT"/>
    <property type="match status" value="1"/>
</dbReference>
<dbReference type="Ensembl" id="ENSDNVT00000030054.1">
    <property type="protein sequence ID" value="ENSDNVP00000024840.1"/>
    <property type="gene ID" value="ENSDNVG00000017278.1"/>
</dbReference>
<dbReference type="AlphaFoldDB" id="A0A8C4KLJ2"/>
<dbReference type="InterPro" id="IPR016181">
    <property type="entry name" value="Acyl_CoA_acyltransferase"/>
</dbReference>
<evidence type="ECO:0000256" key="1">
    <source>
        <dbReference type="ARBA" id="ARBA00022679"/>
    </source>
</evidence>
<protein>
    <recommendedName>
        <fullName evidence="3">Glycine N-acyltransferase-like protein</fullName>
        <ecNumber evidence="3">2.3.1.-</ecNumber>
    </recommendedName>
</protein>
<evidence type="ECO:0000259" key="5">
    <source>
        <dbReference type="PROSITE" id="PS51186"/>
    </source>
</evidence>
<evidence type="ECO:0000256" key="3">
    <source>
        <dbReference type="RuleBase" id="RU368002"/>
    </source>
</evidence>
<dbReference type="GO" id="GO:0005739">
    <property type="term" value="C:mitochondrion"/>
    <property type="evidence" value="ECO:0007669"/>
    <property type="project" value="InterPro"/>
</dbReference>
<dbReference type="Pfam" id="PF08444">
    <property type="entry name" value="Gly_acyl_tr_C"/>
    <property type="match status" value="1"/>
</dbReference>
<dbReference type="InterPro" id="IPR013652">
    <property type="entry name" value="Glycine_N-acyltransferase_C"/>
</dbReference>
<feature type="domain" description="N-acetyltransferase" evidence="5">
    <location>
        <begin position="129"/>
        <end position="262"/>
    </location>
</feature>
<organism evidence="6 7">
    <name type="scientific">Dromaius novaehollandiae</name>
    <name type="common">Emu</name>
    <dbReference type="NCBI Taxonomy" id="8790"/>
    <lineage>
        <taxon>Eukaryota</taxon>
        <taxon>Metazoa</taxon>
        <taxon>Chordata</taxon>
        <taxon>Craniata</taxon>
        <taxon>Vertebrata</taxon>
        <taxon>Euteleostomi</taxon>
        <taxon>Archelosauria</taxon>
        <taxon>Archosauria</taxon>
        <taxon>Dinosauria</taxon>
        <taxon>Saurischia</taxon>
        <taxon>Theropoda</taxon>
        <taxon>Coelurosauria</taxon>
        <taxon>Aves</taxon>
        <taxon>Palaeognathae</taxon>
        <taxon>Casuariiformes</taxon>
        <taxon>Dromaiidae</taxon>
        <taxon>Dromaius</taxon>
    </lineage>
</organism>